<keyword evidence="2" id="KW-1185">Reference proteome</keyword>
<dbReference type="AlphaFoldDB" id="A0A2N3HGJ1"/>
<dbReference type="OrthoDB" id="789612at2"/>
<organism evidence="1 2">
    <name type="scientific">Confluentibacter flavum</name>
    <dbReference type="NCBI Taxonomy" id="1909700"/>
    <lineage>
        <taxon>Bacteria</taxon>
        <taxon>Pseudomonadati</taxon>
        <taxon>Bacteroidota</taxon>
        <taxon>Flavobacteriia</taxon>
        <taxon>Flavobacteriales</taxon>
        <taxon>Flavobacteriaceae</taxon>
        <taxon>Confluentibacter</taxon>
    </lineage>
</organism>
<dbReference type="Proteomes" id="UP000233435">
    <property type="component" value="Unassembled WGS sequence"/>
</dbReference>
<comment type="caution">
    <text evidence="1">The sequence shown here is derived from an EMBL/GenBank/DDBJ whole genome shotgun (WGS) entry which is preliminary data.</text>
</comment>
<proteinExistence type="predicted"/>
<evidence type="ECO:0000313" key="2">
    <source>
        <dbReference type="Proteomes" id="UP000233435"/>
    </source>
</evidence>
<protein>
    <submittedName>
        <fullName evidence="1">Uncharacterized protein</fullName>
    </submittedName>
</protein>
<dbReference type="Pfam" id="PF19630">
    <property type="entry name" value="DUF6134"/>
    <property type="match status" value="1"/>
</dbReference>
<evidence type="ECO:0000313" key="1">
    <source>
        <dbReference type="EMBL" id="PKQ43908.1"/>
    </source>
</evidence>
<dbReference type="EMBL" id="PJEO01000054">
    <property type="protein sequence ID" value="PKQ43908.1"/>
    <property type="molecule type" value="Genomic_DNA"/>
</dbReference>
<sequence length="235" mass="26600">MLTTILKLLAMIPMLILYALRKFSASQSTSKKFLIFKKFVKKTIAVLCLLAFASNYGSNPPEPIIFNIVKNNSVIGSIKITESKSKDSVIYTIDSEVEAQFILKYKVVGKEKYIYKDGTLIYASLFRTLNNKVKTNHSIVYNQGHYSIQTPNKISPLNFDNIKQNLMTLYMTEPIGIESVFCDNQKQMVNVKSLGNGSYKVELSKGKYNIFHYKHGKCVKIVAVSPMFDVILIPV</sequence>
<gene>
    <name evidence="1" type="ORF">CSW08_15930</name>
</gene>
<accession>A0A2N3HGJ1</accession>
<reference evidence="1 2" key="1">
    <citation type="submission" date="2017-12" db="EMBL/GenBank/DDBJ databases">
        <title>Confluentibacter flavum sp. nov., isolated from the saline lake.</title>
        <authorList>
            <person name="Yu L."/>
        </authorList>
    </citation>
    <scope>NUCLEOTIDE SEQUENCE [LARGE SCALE GENOMIC DNA]</scope>
    <source>
        <strain evidence="1 2">3B</strain>
    </source>
</reference>
<name>A0A2N3HGJ1_9FLAO</name>
<dbReference type="InterPro" id="IPR045767">
    <property type="entry name" value="DUF6134"/>
</dbReference>